<comment type="caution">
    <text evidence="2">The sequence shown here is derived from an EMBL/GenBank/DDBJ whole genome shotgun (WGS) entry which is preliminary data.</text>
</comment>
<proteinExistence type="predicted"/>
<feature type="compositionally biased region" description="Basic residues" evidence="1">
    <location>
        <begin position="307"/>
        <end position="316"/>
    </location>
</feature>
<evidence type="ECO:0000256" key="1">
    <source>
        <dbReference type="SAM" id="MobiDB-lite"/>
    </source>
</evidence>
<dbReference type="Proteomes" id="UP001500320">
    <property type="component" value="Unassembled WGS sequence"/>
</dbReference>
<accession>A0ABP6NUC6</accession>
<evidence type="ECO:0000313" key="3">
    <source>
        <dbReference type="Proteomes" id="UP001500320"/>
    </source>
</evidence>
<protein>
    <submittedName>
        <fullName evidence="2">Uncharacterized protein</fullName>
    </submittedName>
</protein>
<gene>
    <name evidence="2" type="ORF">GCM10010466_56790</name>
</gene>
<keyword evidence="3" id="KW-1185">Reference proteome</keyword>
<organism evidence="2 3">
    <name type="scientific">Planomonospora alba</name>
    <dbReference type="NCBI Taxonomy" id="161354"/>
    <lineage>
        <taxon>Bacteria</taxon>
        <taxon>Bacillati</taxon>
        <taxon>Actinomycetota</taxon>
        <taxon>Actinomycetes</taxon>
        <taxon>Streptosporangiales</taxon>
        <taxon>Streptosporangiaceae</taxon>
        <taxon>Planomonospora</taxon>
    </lineage>
</organism>
<evidence type="ECO:0000313" key="2">
    <source>
        <dbReference type="EMBL" id="GAA3158643.1"/>
    </source>
</evidence>
<reference evidence="3" key="1">
    <citation type="journal article" date="2019" name="Int. J. Syst. Evol. Microbiol.">
        <title>The Global Catalogue of Microorganisms (GCM) 10K type strain sequencing project: providing services to taxonomists for standard genome sequencing and annotation.</title>
        <authorList>
            <consortium name="The Broad Institute Genomics Platform"/>
            <consortium name="The Broad Institute Genome Sequencing Center for Infectious Disease"/>
            <person name="Wu L."/>
            <person name="Ma J."/>
        </authorList>
    </citation>
    <scope>NUCLEOTIDE SEQUENCE [LARGE SCALE GENOMIC DNA]</scope>
    <source>
        <strain evidence="3">JCM 9373</strain>
    </source>
</reference>
<sequence length="346" mass="37969">MVRAGQQALPYRVEHLLRLRMGAGQGDHEIVRRDDHAQLAEGAVTVVTVTRHPELVAVPAKVVGVLRSVLERQGVDVPPGRELHPFARDEPPPAPQSSAQQQFAEGGDGLGRQVQPVEREGGTARHPVPFGVVDAHRREEALVEQFRQAAARDPFHHPGQDEGGRIVVGVPGPLRLGERHAQETLHQVSRFQAPGLVEAVRAVSRRHGQQVVDGEAASLLRDVGRNVVGQHVHHPVVQREQPVGDREPHGDRGERLGQRVEQVRAFGRVRRPPAFGDDVTAVYDHDRVALDGPRFEPVQQRGDRTGRHPRGGRCRPRQQSALRGHPGTVTNPPNPLNRITGAPLIL</sequence>
<feature type="region of interest" description="Disordered" evidence="1">
    <location>
        <begin position="294"/>
        <end position="346"/>
    </location>
</feature>
<dbReference type="EMBL" id="BAAAUT010000059">
    <property type="protein sequence ID" value="GAA3158643.1"/>
    <property type="molecule type" value="Genomic_DNA"/>
</dbReference>
<feature type="region of interest" description="Disordered" evidence="1">
    <location>
        <begin position="76"/>
        <end position="128"/>
    </location>
</feature>
<feature type="compositionally biased region" description="Basic and acidic residues" evidence="1">
    <location>
        <begin position="76"/>
        <end position="91"/>
    </location>
</feature>
<name>A0ABP6NUC6_9ACTN</name>